<accession>A0A9P7UP82</accession>
<evidence type="ECO:0000313" key="1">
    <source>
        <dbReference type="EMBL" id="KAG7089447.1"/>
    </source>
</evidence>
<comment type="caution">
    <text evidence="1">The sequence shown here is derived from an EMBL/GenBank/DDBJ whole genome shotgun (WGS) entry which is preliminary data.</text>
</comment>
<dbReference type="EMBL" id="CM032187">
    <property type="protein sequence ID" value="KAG7089447.1"/>
    <property type="molecule type" value="Genomic_DNA"/>
</dbReference>
<keyword evidence="2" id="KW-1185">Reference proteome</keyword>
<dbReference type="GeneID" id="66080207"/>
<dbReference type="KEGG" id="more:E1B28_011132"/>
<dbReference type="RefSeq" id="XP_043005917.1">
    <property type="nucleotide sequence ID" value="XM_043156132.1"/>
</dbReference>
<gene>
    <name evidence="1" type="ORF">E1B28_011132</name>
</gene>
<organism evidence="1 2">
    <name type="scientific">Marasmius oreades</name>
    <name type="common">fairy-ring Marasmius</name>
    <dbReference type="NCBI Taxonomy" id="181124"/>
    <lineage>
        <taxon>Eukaryota</taxon>
        <taxon>Fungi</taxon>
        <taxon>Dikarya</taxon>
        <taxon>Basidiomycota</taxon>
        <taxon>Agaricomycotina</taxon>
        <taxon>Agaricomycetes</taxon>
        <taxon>Agaricomycetidae</taxon>
        <taxon>Agaricales</taxon>
        <taxon>Marasmiineae</taxon>
        <taxon>Marasmiaceae</taxon>
        <taxon>Marasmius</taxon>
    </lineage>
</organism>
<dbReference type="Proteomes" id="UP001049176">
    <property type="component" value="Chromosome 7"/>
</dbReference>
<evidence type="ECO:0000313" key="2">
    <source>
        <dbReference type="Proteomes" id="UP001049176"/>
    </source>
</evidence>
<sequence length="52" mass="5455">MVLVGIPISVAITQTISGTTLIGSQEIKSEIVGSSANKIIKMPTPTVMEIQE</sequence>
<proteinExistence type="predicted"/>
<name>A0A9P7UP82_9AGAR</name>
<dbReference type="AlphaFoldDB" id="A0A9P7UP82"/>
<reference evidence="1" key="1">
    <citation type="journal article" date="2021" name="Genome Biol. Evol.">
        <title>The assembled and annotated genome of the fairy-ring fungus Marasmius oreades.</title>
        <authorList>
            <person name="Hiltunen M."/>
            <person name="Ament-Velasquez S.L."/>
            <person name="Johannesson H."/>
        </authorList>
    </citation>
    <scope>NUCLEOTIDE SEQUENCE</scope>
    <source>
        <strain evidence="1">03SP1</strain>
    </source>
</reference>
<protein>
    <submittedName>
        <fullName evidence="1">Uncharacterized protein</fullName>
    </submittedName>
</protein>